<reference evidence="3" key="1">
    <citation type="journal article" date="2023" name="Mar. Drugs">
        <title>Gemmata algarum, a Novel Planctomycete Isolated from an Algal Mat, Displays Antimicrobial Activity.</title>
        <authorList>
            <person name="Kumar G."/>
            <person name="Kallscheuer N."/>
            <person name="Kashif M."/>
            <person name="Ahamad S."/>
            <person name="Jagadeeshwari U."/>
            <person name="Pannikurungottu S."/>
            <person name="Haufschild T."/>
            <person name="Kabuu M."/>
            <person name="Sasikala C."/>
            <person name="Jogler C."/>
            <person name="Ramana C."/>
        </authorList>
    </citation>
    <scope>NUCLEOTIDE SEQUENCE [LARGE SCALE GENOMIC DNA]</scope>
    <source>
        <strain evidence="3">JC673</strain>
    </source>
</reference>
<proteinExistence type="predicted"/>
<dbReference type="EMBL" id="JAXBLV010000017">
    <property type="protein sequence ID" value="MDY3558183.1"/>
    <property type="molecule type" value="Genomic_DNA"/>
</dbReference>
<feature type="chain" id="PRO_5047101856" evidence="1">
    <location>
        <begin position="21"/>
        <end position="462"/>
    </location>
</feature>
<organism evidence="2 3">
    <name type="scientific">Gemmata algarum</name>
    <dbReference type="NCBI Taxonomy" id="2975278"/>
    <lineage>
        <taxon>Bacteria</taxon>
        <taxon>Pseudomonadati</taxon>
        <taxon>Planctomycetota</taxon>
        <taxon>Planctomycetia</taxon>
        <taxon>Gemmatales</taxon>
        <taxon>Gemmataceae</taxon>
        <taxon>Gemmata</taxon>
    </lineage>
</organism>
<name>A0ABU5ES60_9BACT</name>
<sequence length="462" mass="50930">MRRAAVIAVLGLLLLGAALAARGKEGLFLTTTAPAMPLVADGPGDADTEKLLKELGSDDWRTRERAGRELAERGERALPYMRRVLNNTDDPEVLRRLSVLVRKMDHERLVAPKRVTLSAKGRTAKQIFEDIARQTGYRIEFGAASDAKHSFEFSDAPFWQAVDTVANAAGATVQTDYDDSTVRVFNQDGANPYVTYPGPFRFMATNINSSRNVQLSGISKRGGGERVHEYLNLNFQVNSEPKNPMLGISQVELLSAVDNLGGSLVPPRERNGFEYRSGYYSRGNRSHTQGMSVNLARADRGATSIKSLKATARIELLSGTSPELVIADPLKVKKKSFAGRSVDLELTSCDEDANNKGTFMVSVTAKNRMPVDPRRGDDYMWANAIPQRIELTDEKGTRYFSYGLQSSNHSPGGFQAVMMFGSEDRRTGQPGPKFGPPTKLVLTEWHTVTHEVAFEFKDIPLP</sequence>
<accession>A0ABU5ES60</accession>
<evidence type="ECO:0000256" key="1">
    <source>
        <dbReference type="SAM" id="SignalP"/>
    </source>
</evidence>
<protein>
    <submittedName>
        <fullName evidence="2">HEAT repeat domain-containing protein</fullName>
    </submittedName>
</protein>
<dbReference type="Proteomes" id="UP001272242">
    <property type="component" value="Unassembled WGS sequence"/>
</dbReference>
<dbReference type="RefSeq" id="WP_320685148.1">
    <property type="nucleotide sequence ID" value="NZ_JAXBLV010000017.1"/>
</dbReference>
<gene>
    <name evidence="2" type="ORF">R5W23_001233</name>
</gene>
<evidence type="ECO:0000313" key="3">
    <source>
        <dbReference type="Proteomes" id="UP001272242"/>
    </source>
</evidence>
<keyword evidence="3" id="KW-1185">Reference proteome</keyword>
<evidence type="ECO:0000313" key="2">
    <source>
        <dbReference type="EMBL" id="MDY3558183.1"/>
    </source>
</evidence>
<feature type="signal peptide" evidence="1">
    <location>
        <begin position="1"/>
        <end position="20"/>
    </location>
</feature>
<comment type="caution">
    <text evidence="2">The sequence shown here is derived from an EMBL/GenBank/DDBJ whole genome shotgun (WGS) entry which is preliminary data.</text>
</comment>
<keyword evidence="1" id="KW-0732">Signal</keyword>